<organism evidence="1">
    <name type="scientific">Siphoviridae sp. ctAUQ2</name>
    <dbReference type="NCBI Taxonomy" id="2826182"/>
    <lineage>
        <taxon>Viruses</taxon>
        <taxon>Duplodnaviria</taxon>
        <taxon>Heunggongvirae</taxon>
        <taxon>Uroviricota</taxon>
        <taxon>Caudoviricetes</taxon>
    </lineage>
</organism>
<reference evidence="1" key="1">
    <citation type="journal article" date="2021" name="Proc. Natl. Acad. Sci. U.S.A.">
        <title>A Catalog of Tens of Thousands of Viruses from Human Metagenomes Reveals Hidden Associations with Chronic Diseases.</title>
        <authorList>
            <person name="Tisza M.J."/>
            <person name="Buck C.B."/>
        </authorList>
    </citation>
    <scope>NUCLEOTIDE SEQUENCE</scope>
    <source>
        <strain evidence="1">CtAUQ2</strain>
    </source>
</reference>
<name>A0A8S5MZE8_9CAUD</name>
<evidence type="ECO:0000313" key="1">
    <source>
        <dbReference type="EMBL" id="DAD87592.1"/>
    </source>
</evidence>
<accession>A0A8S5MZE8</accession>
<proteinExistence type="predicted"/>
<sequence length="154" mass="17888">MQKPQGTGKVQNIKCEEILLPVFPELHFGEHSDGSRFFDATFYLETKDPDRKFNVEDFFKQFNYPIQSIAKIEQKAMETLTCINNEGHQLIDGCLCYLFLSYVDPQFCIYCNDVMDELFTTGFVISDTHLIALVKNRLSPELLKQLWKDETNMA</sequence>
<protein>
    <submittedName>
        <fullName evidence="1">Uncharacterized protein</fullName>
    </submittedName>
</protein>
<dbReference type="EMBL" id="BK015022">
    <property type="protein sequence ID" value="DAD87592.1"/>
    <property type="molecule type" value="Genomic_DNA"/>
</dbReference>